<dbReference type="Proteomes" id="UP000570678">
    <property type="component" value="Unassembled WGS sequence"/>
</dbReference>
<sequence length="154" mass="17056">MSSVEHASVGIRPTAGISGVDAAMTVEIESLFRELESALEAKDAAAFDRVFTEDVVFITPAGAIFRGWDELHDYHSARLDDSPDAQAHFELLALRLLTPDHAIVNVEQTLHTAKFSLANRGTWVLLRRDRSWWVCSVHNTNIAGSAKGRTNDRQ</sequence>
<feature type="domain" description="DUF4440" evidence="1">
    <location>
        <begin position="28"/>
        <end position="133"/>
    </location>
</feature>
<dbReference type="InterPro" id="IPR032710">
    <property type="entry name" value="NTF2-like_dom_sf"/>
</dbReference>
<reference evidence="2 3" key="1">
    <citation type="submission" date="2020-04" db="EMBL/GenBank/DDBJ databases">
        <title>MicrobeNet Type strains.</title>
        <authorList>
            <person name="Nicholson A.C."/>
        </authorList>
    </citation>
    <scope>NUCLEOTIDE SEQUENCE [LARGE SCALE GENOMIC DNA]</scope>
    <source>
        <strain evidence="2 3">JCM 3332</strain>
    </source>
</reference>
<dbReference type="Gene3D" id="3.10.450.50">
    <property type="match status" value="1"/>
</dbReference>
<accession>A0A846YAT2</accession>
<dbReference type="SUPFAM" id="SSF54427">
    <property type="entry name" value="NTF2-like"/>
    <property type="match status" value="1"/>
</dbReference>
<dbReference type="NCBIfam" id="TIGR02246">
    <property type="entry name" value="SgcJ/EcaC family oxidoreductase"/>
    <property type="match status" value="1"/>
</dbReference>
<organism evidence="2 3">
    <name type="scientific">Nocardia flavorosea</name>
    <dbReference type="NCBI Taxonomy" id="53429"/>
    <lineage>
        <taxon>Bacteria</taxon>
        <taxon>Bacillati</taxon>
        <taxon>Actinomycetota</taxon>
        <taxon>Actinomycetes</taxon>
        <taxon>Mycobacteriales</taxon>
        <taxon>Nocardiaceae</taxon>
        <taxon>Nocardia</taxon>
    </lineage>
</organism>
<dbReference type="AlphaFoldDB" id="A0A846YAT2"/>
<comment type="caution">
    <text evidence="2">The sequence shown here is derived from an EMBL/GenBank/DDBJ whole genome shotgun (WGS) entry which is preliminary data.</text>
</comment>
<dbReference type="InterPro" id="IPR027843">
    <property type="entry name" value="DUF4440"/>
</dbReference>
<gene>
    <name evidence="2" type="ORF">HGA15_11185</name>
</gene>
<dbReference type="InterPro" id="IPR011944">
    <property type="entry name" value="Steroid_delta5-4_isomerase"/>
</dbReference>
<protein>
    <submittedName>
        <fullName evidence="2">SgcJ/EcaC family oxidoreductase</fullName>
    </submittedName>
</protein>
<name>A0A846YAT2_9NOCA</name>
<dbReference type="EMBL" id="JAAXOT010000004">
    <property type="protein sequence ID" value="NKY56706.1"/>
    <property type="molecule type" value="Genomic_DNA"/>
</dbReference>
<evidence type="ECO:0000313" key="2">
    <source>
        <dbReference type="EMBL" id="NKY56706.1"/>
    </source>
</evidence>
<dbReference type="RefSeq" id="WP_062978156.1">
    <property type="nucleotide sequence ID" value="NZ_JARWNH010000340.1"/>
</dbReference>
<dbReference type="Pfam" id="PF14534">
    <property type="entry name" value="DUF4440"/>
    <property type="match status" value="1"/>
</dbReference>
<keyword evidence="3" id="KW-1185">Reference proteome</keyword>
<evidence type="ECO:0000313" key="3">
    <source>
        <dbReference type="Proteomes" id="UP000570678"/>
    </source>
</evidence>
<evidence type="ECO:0000259" key="1">
    <source>
        <dbReference type="Pfam" id="PF14534"/>
    </source>
</evidence>
<proteinExistence type="predicted"/>